<dbReference type="Gene3D" id="4.10.240.10">
    <property type="entry name" value="Zn(2)-C6 fungal-type DNA-binding domain"/>
    <property type="match status" value="1"/>
</dbReference>
<dbReference type="InterPro" id="IPR051615">
    <property type="entry name" value="Transcr_Regulatory_Elem"/>
</dbReference>
<keyword evidence="3" id="KW-0862">Zinc</keyword>
<evidence type="ECO:0000256" key="8">
    <source>
        <dbReference type="SAM" id="MobiDB-lite"/>
    </source>
</evidence>
<dbReference type="InterPro" id="IPR036864">
    <property type="entry name" value="Zn2-C6_fun-type_DNA-bd_sf"/>
</dbReference>
<name>A0A1X2J034_9FUNG</name>
<dbReference type="PANTHER" id="PTHR31313:SF81">
    <property type="entry name" value="TY1 ENHANCER ACTIVATOR"/>
    <property type="match status" value="1"/>
</dbReference>
<dbReference type="CDD" id="cd12148">
    <property type="entry name" value="fungal_TF_MHR"/>
    <property type="match status" value="1"/>
</dbReference>
<evidence type="ECO:0000313" key="10">
    <source>
        <dbReference type="EMBL" id="ORZ25145.1"/>
    </source>
</evidence>
<sequence>MNRQHLLNSEDDYADETSLSETAKEKKRLRISRACDFCRRKKVKCYFTPGKPCTNCVSFGTTCEFNDGTKKRGPPKGYIDALEKRIRQIESSLVSLPSTAHKTTSTPNSPQQQAATTDTHDSTIPVHKKTAAGGQSDSVQYLGDLSSFQFFSNKIKLDGNENVWRGQRLRKFGKQVVLVGDDASSEMGSSGTSQPIMNPVPKIKTLFPGKDIHNWIYSVSGVDSHTSDRLLKIYFANVHPVLPVVNKTAFLKQYRDRCDSYPAPDLLNAMFGAAARFVECESQYRDHNQFQPPDMVWDVPLGWSDHFFEQSQAFITQSSSLATLSKVQSIILIHNHSGNLDSKSSACWLLGGWAVRLAQGLGLYRDCEEWDIPKSEKETRKRVWWALYVTDRFHSASLGRPISIRDEDNDAGYPDASATWKEVMDEPDDDDDSTGPRFPSATHKPQNASEKVEIYQLFIQLVKLSEILGRILQGLYTPKAQRLSHEQGSDAIVTRLDHELTEWRFGFPRALQQTKFDDFNENTGYLSPVIATILICYYGLLVLLHRPFIERAGTGKSNARPSYSSFRIGSSAATRGIRIASHMEPRDFLMFPYAFSLYPVLQCCLIHMYNTKNPDTRVAGPAKVDLATGLGLINRLKKMSHNANKLHSLLETIMENNSIFLNQGHDLDDGQRHSTSPTTYNVKAETMVGNIKNSTVPTRVSDVGRGSPKQSSSPQNQYRSTQAPQPFNAQHKFATPLLFQQSFEISSLADIPVISSTPSPSSSVTEAFSLKQFGFDTPGDPNQLDFTMQDVSAFSGMEFLPPIPGYHQTQSGSFLNQPSSSATQYDQQPVTSNIPLFNQRQQQSSYHHHQQQPQHQQFQHQQQGSSSSTTTSPSSSTNFAMYPSQNTMSNPAGSTSVLQQPPPNAIPMVAPIGNNQDPNTVFRYNPSNPFFGIPASMDFLDLGFQKISWNGDDAGGV</sequence>
<keyword evidence="6" id="KW-0804">Transcription</keyword>
<dbReference type="EMBL" id="MCGE01000001">
    <property type="protein sequence ID" value="ORZ25145.1"/>
    <property type="molecule type" value="Genomic_DNA"/>
</dbReference>
<dbReference type="OrthoDB" id="1924787at2759"/>
<gene>
    <name evidence="10" type="ORF">BCR42DRAFT_2238</name>
</gene>
<comment type="subcellular location">
    <subcellularLocation>
        <location evidence="1">Nucleus</location>
    </subcellularLocation>
</comment>
<keyword evidence="11" id="KW-1185">Reference proteome</keyword>
<comment type="caution">
    <text evidence="10">The sequence shown here is derived from an EMBL/GenBank/DDBJ whole genome shotgun (WGS) entry which is preliminary data.</text>
</comment>
<feature type="compositionally biased region" description="Polar residues" evidence="8">
    <location>
        <begin position="807"/>
        <end position="827"/>
    </location>
</feature>
<accession>A0A1X2J034</accession>
<dbReference type="GO" id="GO:0006351">
    <property type="term" value="P:DNA-templated transcription"/>
    <property type="evidence" value="ECO:0007669"/>
    <property type="project" value="InterPro"/>
</dbReference>
<feature type="compositionally biased region" description="Polar residues" evidence="8">
    <location>
        <begin position="883"/>
        <end position="899"/>
    </location>
</feature>
<evidence type="ECO:0000256" key="5">
    <source>
        <dbReference type="ARBA" id="ARBA00023125"/>
    </source>
</evidence>
<organism evidence="10 11">
    <name type="scientific">Absidia repens</name>
    <dbReference type="NCBI Taxonomy" id="90262"/>
    <lineage>
        <taxon>Eukaryota</taxon>
        <taxon>Fungi</taxon>
        <taxon>Fungi incertae sedis</taxon>
        <taxon>Mucoromycota</taxon>
        <taxon>Mucoromycotina</taxon>
        <taxon>Mucoromycetes</taxon>
        <taxon>Mucorales</taxon>
        <taxon>Cunninghamellaceae</taxon>
        <taxon>Absidia</taxon>
    </lineage>
</organism>
<dbReference type="GO" id="GO:0008270">
    <property type="term" value="F:zinc ion binding"/>
    <property type="evidence" value="ECO:0007669"/>
    <property type="project" value="InterPro"/>
</dbReference>
<feature type="region of interest" description="Disordered" evidence="8">
    <location>
        <begin position="840"/>
        <end position="905"/>
    </location>
</feature>
<dbReference type="SMART" id="SM00066">
    <property type="entry name" value="GAL4"/>
    <property type="match status" value="1"/>
</dbReference>
<feature type="compositionally biased region" description="Polar residues" evidence="8">
    <location>
        <begin position="708"/>
        <end position="722"/>
    </location>
</feature>
<keyword evidence="2" id="KW-0479">Metal-binding</keyword>
<evidence type="ECO:0000256" key="4">
    <source>
        <dbReference type="ARBA" id="ARBA00023015"/>
    </source>
</evidence>
<reference evidence="10 11" key="1">
    <citation type="submission" date="2016-07" db="EMBL/GenBank/DDBJ databases">
        <title>Pervasive Adenine N6-methylation of Active Genes in Fungi.</title>
        <authorList>
            <consortium name="DOE Joint Genome Institute"/>
            <person name="Mondo S.J."/>
            <person name="Dannebaum R.O."/>
            <person name="Kuo R.C."/>
            <person name="Labutti K."/>
            <person name="Haridas S."/>
            <person name="Kuo A."/>
            <person name="Salamov A."/>
            <person name="Ahrendt S.R."/>
            <person name="Lipzen A."/>
            <person name="Sullivan W."/>
            <person name="Andreopoulos W.B."/>
            <person name="Clum A."/>
            <person name="Lindquist E."/>
            <person name="Daum C."/>
            <person name="Ramamoorthy G.K."/>
            <person name="Gryganskyi A."/>
            <person name="Culley D."/>
            <person name="Magnuson J.K."/>
            <person name="James T.Y."/>
            <person name="O'Malley M.A."/>
            <person name="Stajich J.E."/>
            <person name="Spatafora J.W."/>
            <person name="Visel A."/>
            <person name="Grigoriev I.V."/>
        </authorList>
    </citation>
    <scope>NUCLEOTIDE SEQUENCE [LARGE SCALE GENOMIC DNA]</scope>
    <source>
        <strain evidence="10 11">NRRL 1336</strain>
    </source>
</reference>
<evidence type="ECO:0000256" key="6">
    <source>
        <dbReference type="ARBA" id="ARBA00023163"/>
    </source>
</evidence>
<dbReference type="SUPFAM" id="SSF57701">
    <property type="entry name" value="Zn2/Cys6 DNA-binding domain"/>
    <property type="match status" value="1"/>
</dbReference>
<dbReference type="SMART" id="SM00906">
    <property type="entry name" value="Fungal_trans"/>
    <property type="match status" value="1"/>
</dbReference>
<keyword evidence="4" id="KW-0805">Transcription regulation</keyword>
<dbReference type="AlphaFoldDB" id="A0A1X2J034"/>
<dbReference type="InterPro" id="IPR001138">
    <property type="entry name" value="Zn2Cys6_DnaBD"/>
</dbReference>
<evidence type="ECO:0000313" key="11">
    <source>
        <dbReference type="Proteomes" id="UP000193560"/>
    </source>
</evidence>
<evidence type="ECO:0000256" key="7">
    <source>
        <dbReference type="ARBA" id="ARBA00023242"/>
    </source>
</evidence>
<dbReference type="PROSITE" id="PS50048">
    <property type="entry name" value="ZN2_CY6_FUNGAL_2"/>
    <property type="match status" value="1"/>
</dbReference>
<evidence type="ECO:0000259" key="9">
    <source>
        <dbReference type="PROSITE" id="PS50048"/>
    </source>
</evidence>
<feature type="compositionally biased region" description="Polar residues" evidence="8">
    <location>
        <begin position="95"/>
        <end position="117"/>
    </location>
</feature>
<evidence type="ECO:0000256" key="3">
    <source>
        <dbReference type="ARBA" id="ARBA00022833"/>
    </source>
</evidence>
<feature type="region of interest" description="Disordered" evidence="8">
    <location>
        <begin position="1"/>
        <end position="22"/>
    </location>
</feature>
<dbReference type="CDD" id="cd00067">
    <property type="entry name" value="GAL4"/>
    <property type="match status" value="1"/>
</dbReference>
<evidence type="ECO:0000256" key="1">
    <source>
        <dbReference type="ARBA" id="ARBA00004123"/>
    </source>
</evidence>
<dbReference type="Pfam" id="PF00172">
    <property type="entry name" value="Zn_clus"/>
    <property type="match status" value="1"/>
</dbReference>
<dbReference type="GO" id="GO:0005634">
    <property type="term" value="C:nucleus"/>
    <property type="evidence" value="ECO:0007669"/>
    <property type="project" value="UniProtKB-SubCell"/>
</dbReference>
<dbReference type="Proteomes" id="UP000193560">
    <property type="component" value="Unassembled WGS sequence"/>
</dbReference>
<feature type="domain" description="Zn(2)-C6 fungal-type" evidence="9">
    <location>
        <begin position="34"/>
        <end position="65"/>
    </location>
</feature>
<dbReference type="PROSITE" id="PS00463">
    <property type="entry name" value="ZN2_CY6_FUNGAL_1"/>
    <property type="match status" value="1"/>
</dbReference>
<keyword evidence="7" id="KW-0539">Nucleus</keyword>
<dbReference type="PANTHER" id="PTHR31313">
    <property type="entry name" value="TY1 ENHANCER ACTIVATOR"/>
    <property type="match status" value="1"/>
</dbReference>
<evidence type="ECO:0000256" key="2">
    <source>
        <dbReference type="ARBA" id="ARBA00022723"/>
    </source>
</evidence>
<keyword evidence="5" id="KW-0238">DNA-binding</keyword>
<dbReference type="GO" id="GO:0000981">
    <property type="term" value="F:DNA-binding transcription factor activity, RNA polymerase II-specific"/>
    <property type="evidence" value="ECO:0007669"/>
    <property type="project" value="InterPro"/>
</dbReference>
<proteinExistence type="predicted"/>
<dbReference type="GO" id="GO:0003677">
    <property type="term" value="F:DNA binding"/>
    <property type="evidence" value="ECO:0007669"/>
    <property type="project" value="UniProtKB-KW"/>
</dbReference>
<feature type="compositionally biased region" description="Low complexity" evidence="8">
    <location>
        <begin position="840"/>
        <end position="877"/>
    </location>
</feature>
<protein>
    <submittedName>
        <fullName evidence="10">Fungal-specific transcription factor domain-domain-containing protein</fullName>
    </submittedName>
</protein>
<feature type="region of interest" description="Disordered" evidence="8">
    <location>
        <begin position="423"/>
        <end position="445"/>
    </location>
</feature>
<feature type="region of interest" description="Disordered" evidence="8">
    <location>
        <begin position="686"/>
        <end position="722"/>
    </location>
</feature>
<dbReference type="STRING" id="90262.A0A1X2J034"/>
<feature type="region of interest" description="Disordered" evidence="8">
    <location>
        <begin position="802"/>
        <end position="827"/>
    </location>
</feature>
<dbReference type="Pfam" id="PF04082">
    <property type="entry name" value="Fungal_trans"/>
    <property type="match status" value="1"/>
</dbReference>
<dbReference type="InterPro" id="IPR007219">
    <property type="entry name" value="XnlR_reg_dom"/>
</dbReference>
<feature type="region of interest" description="Disordered" evidence="8">
    <location>
        <begin position="95"/>
        <end position="131"/>
    </location>
</feature>